<dbReference type="RefSeq" id="WP_055251755.1">
    <property type="nucleotide sequence ID" value="NZ_CABIXX010000016.1"/>
</dbReference>
<evidence type="ECO:0000313" key="3">
    <source>
        <dbReference type="Proteomes" id="UP000095454"/>
    </source>
</evidence>
<evidence type="ECO:0000313" key="2">
    <source>
        <dbReference type="EMBL" id="CUP11272.1"/>
    </source>
</evidence>
<reference evidence="2 3" key="1">
    <citation type="submission" date="2015-09" db="EMBL/GenBank/DDBJ databases">
        <authorList>
            <consortium name="Pathogen Informatics"/>
        </authorList>
    </citation>
    <scope>NUCLEOTIDE SEQUENCE [LARGE SCALE GENOMIC DNA]</scope>
    <source>
        <strain evidence="2 3">2789STDY5834902</strain>
    </source>
</reference>
<organism evidence="2 3">
    <name type="scientific">Collinsella aerofaciens</name>
    <dbReference type="NCBI Taxonomy" id="74426"/>
    <lineage>
        <taxon>Bacteria</taxon>
        <taxon>Bacillati</taxon>
        <taxon>Actinomycetota</taxon>
        <taxon>Coriobacteriia</taxon>
        <taxon>Coriobacteriales</taxon>
        <taxon>Coriobacteriaceae</taxon>
        <taxon>Collinsella</taxon>
    </lineage>
</organism>
<dbReference type="Gene3D" id="3.40.50.620">
    <property type="entry name" value="HUPs"/>
    <property type="match status" value="1"/>
</dbReference>
<dbReference type="PIRSF" id="PIRSF006661">
    <property type="entry name" value="PP-lp_UCP006661"/>
    <property type="match status" value="1"/>
</dbReference>
<dbReference type="AlphaFoldDB" id="A0A174KH69"/>
<dbReference type="PANTHER" id="PTHR43169">
    <property type="entry name" value="EXSB FAMILY PROTEIN"/>
    <property type="match status" value="1"/>
</dbReference>
<dbReference type="Proteomes" id="UP000095454">
    <property type="component" value="Unassembled WGS sequence"/>
</dbReference>
<dbReference type="PANTHER" id="PTHR43169:SF2">
    <property type="entry name" value="NAD_GMP SYNTHASE DOMAIN-CONTAINING PROTEIN"/>
    <property type="match status" value="1"/>
</dbReference>
<proteinExistence type="predicted"/>
<sequence>MFSDTTAPAEELQDKLAALEQLLLAYGRVAIGFSGGVDSSFLAAVCARIMPANTLLVHLTTPLIGTPEQASFERSVDGQTDEGPHFKLPVLNLSVDQLQLPQVACNDADRCYHCKRAGFTAIVNHARSLGFPTVIDGSNASDRGDYRPGMRAAQELGVRSPLMEVGFTKDEERELLRAWGYPVWNLPAGACLATRVPTGEELTREKVDVIRACEDYLHDLGLNQVRARLVGGCMHIEAAPADVAKIAALGNTAVNDGGKAPLPAAIESALRELGCGHISPKVTPYIHGNMNL</sequence>
<dbReference type="InterPro" id="IPR052188">
    <property type="entry name" value="Ni-pincer_cofactor_biosynth"/>
</dbReference>
<dbReference type="InterPro" id="IPR005232">
    <property type="entry name" value="LarE"/>
</dbReference>
<protein>
    <submittedName>
        <fullName evidence="2">ATP-utilizing enzymes of the PP-loop superfamily</fullName>
    </submittedName>
</protein>
<gene>
    <name evidence="2" type="ORF">ERS852514_01116</name>
</gene>
<name>A0A174KH69_9ACTN</name>
<accession>A0A174KH69</accession>
<feature type="active site" description="Nucleophile and sulfur donor" evidence="1">
    <location>
        <position position="191"/>
    </location>
</feature>
<dbReference type="EMBL" id="CZAQ01000016">
    <property type="protein sequence ID" value="CUP11272.1"/>
    <property type="molecule type" value="Genomic_DNA"/>
</dbReference>
<dbReference type="GO" id="GO:0016783">
    <property type="term" value="F:sulfurtransferase activity"/>
    <property type="evidence" value="ECO:0007669"/>
    <property type="project" value="InterPro"/>
</dbReference>
<evidence type="ECO:0000256" key="1">
    <source>
        <dbReference type="PIRSR" id="PIRSR006661-1"/>
    </source>
</evidence>
<dbReference type="SUPFAM" id="SSF52402">
    <property type="entry name" value="Adenine nucleotide alpha hydrolases-like"/>
    <property type="match status" value="1"/>
</dbReference>
<dbReference type="InterPro" id="IPR014729">
    <property type="entry name" value="Rossmann-like_a/b/a_fold"/>
</dbReference>